<dbReference type="SMART" id="SM00028">
    <property type="entry name" value="TPR"/>
    <property type="match status" value="5"/>
</dbReference>
<dbReference type="OrthoDB" id="9800698at2"/>
<dbReference type="InterPro" id="IPR027417">
    <property type="entry name" value="P-loop_NTPase"/>
</dbReference>
<keyword evidence="2" id="KW-0802">TPR repeat</keyword>
<keyword evidence="1" id="KW-0808">Transferase</keyword>
<dbReference type="PROSITE" id="PS50005">
    <property type="entry name" value="TPR"/>
    <property type="match status" value="2"/>
</dbReference>
<dbReference type="SUPFAM" id="SSF48452">
    <property type="entry name" value="TPR-like"/>
    <property type="match status" value="2"/>
</dbReference>
<dbReference type="Gene3D" id="1.25.40.10">
    <property type="entry name" value="Tetratricopeptide repeat domain"/>
    <property type="match status" value="2"/>
</dbReference>
<organism evidence="3 4">
    <name type="scientific">Jannaschia donghaensis</name>
    <dbReference type="NCBI Taxonomy" id="420998"/>
    <lineage>
        <taxon>Bacteria</taxon>
        <taxon>Pseudomonadati</taxon>
        <taxon>Pseudomonadota</taxon>
        <taxon>Alphaproteobacteria</taxon>
        <taxon>Rhodobacterales</taxon>
        <taxon>Roseobacteraceae</taxon>
        <taxon>Jannaschia</taxon>
    </lineage>
</organism>
<dbReference type="AlphaFoldDB" id="A0A0M6YE70"/>
<dbReference type="SUPFAM" id="SSF52540">
    <property type="entry name" value="P-loop containing nucleoside triphosphate hydrolases"/>
    <property type="match status" value="1"/>
</dbReference>
<proteinExistence type="predicted"/>
<accession>A0A0M6YE70</accession>
<dbReference type="InterPro" id="IPR011990">
    <property type="entry name" value="TPR-like_helical_dom_sf"/>
</dbReference>
<dbReference type="PANTHER" id="PTHR12788">
    <property type="entry name" value="PROTEIN-TYROSINE SULFOTRANSFERASE 2"/>
    <property type="match status" value="1"/>
</dbReference>
<dbReference type="PANTHER" id="PTHR12788:SF10">
    <property type="entry name" value="PROTEIN-TYROSINE SULFOTRANSFERASE"/>
    <property type="match status" value="1"/>
</dbReference>
<name>A0A0M6YE70_9RHOB</name>
<dbReference type="GO" id="GO:0008476">
    <property type="term" value="F:protein-tyrosine sulfotransferase activity"/>
    <property type="evidence" value="ECO:0007669"/>
    <property type="project" value="InterPro"/>
</dbReference>
<evidence type="ECO:0000256" key="2">
    <source>
        <dbReference type="PROSITE-ProRule" id="PRU00339"/>
    </source>
</evidence>
<evidence type="ECO:0000256" key="1">
    <source>
        <dbReference type="ARBA" id="ARBA00022679"/>
    </source>
</evidence>
<dbReference type="RefSeq" id="WP_055082495.1">
    <property type="nucleotide sequence ID" value="NZ_CXSU01000005.1"/>
</dbReference>
<dbReference type="InterPro" id="IPR019734">
    <property type="entry name" value="TPR_rpt"/>
</dbReference>
<dbReference type="Pfam" id="PF14559">
    <property type="entry name" value="TPR_19"/>
    <property type="match status" value="1"/>
</dbReference>
<reference evidence="3 4" key="1">
    <citation type="submission" date="2015-07" db="EMBL/GenBank/DDBJ databases">
        <authorList>
            <person name="Noorani M."/>
        </authorList>
    </citation>
    <scope>NUCLEOTIDE SEQUENCE [LARGE SCALE GENOMIC DNA]</scope>
    <source>
        <strain evidence="3 4">CECT 7802</strain>
    </source>
</reference>
<sequence>MTDGSADPAQVLARARAALDAERASDARDLLAPLVEAHPRAAEAWLQLARAQAQLGQPDAARAAFAQCLTLAPKEPVVWMEAALFEATQGRGGRITAQARKAGLPQALVAMVQAAGGGQGARAMGTSSATKADIAALSKSTADPRAVEARAIPLLKARPGAVVWYHLGQARQAAGRLPQALEAFRQGLKLEPYAVDLRLALARALLSSGDLAGALMEARRAAQVAPLSVSAQLIYGRIALQAGLAPRAVSIAEALLARHPKDDAVLALAAEAAVQFDRPDDAVRFARQRSAKARDRLSLLARVLRNAGDTAGAAEVLDRILDATPDDAVALTARGQQRQSLGDTAGAEADLRAALIADPADGVAARALAYGTRLAADDPAITLMRRTLDRRDLPATGRRMLDYALARALAPHDAPAAAAHLAQANASMLRSYPYDPRQLGAVLERATQVTWPALRQARQGGAASQVDVAPIFVTGLPRSGTTLVETILAAHPDVTAGGELGVLQGSVADLTAQIAAGTAPTGADLTAAGEAYAAAARRAVGAEVGRITDKSIFTFFDIGLVQAILPKARIVVVTRDPRDVGLSIWRNAFRDGTHRYAATQTGIAEQIGLFRDAVAFWESALPGVVHRIAYEDLLDDLEGQSRALLSFAGLEWDDRVLSFHEHAGDVKTLSFAQVRQPLYRSSKDGWRKSADEIAPLIAALDEKGLLPE</sequence>
<evidence type="ECO:0000313" key="4">
    <source>
        <dbReference type="Proteomes" id="UP000049222"/>
    </source>
</evidence>
<keyword evidence="4" id="KW-1185">Reference proteome</keyword>
<dbReference type="STRING" id="420998.JDO7802_00646"/>
<dbReference type="EMBL" id="CXSU01000005">
    <property type="protein sequence ID" value="CTQ48642.1"/>
    <property type="molecule type" value="Genomic_DNA"/>
</dbReference>
<dbReference type="Pfam" id="PF13432">
    <property type="entry name" value="TPR_16"/>
    <property type="match status" value="2"/>
</dbReference>
<gene>
    <name evidence="3" type="ORF">JDO7802_00646</name>
</gene>
<dbReference type="InterPro" id="IPR026634">
    <property type="entry name" value="TPST-like"/>
</dbReference>
<feature type="repeat" description="TPR" evidence="2">
    <location>
        <begin position="42"/>
        <end position="75"/>
    </location>
</feature>
<dbReference type="Gene3D" id="3.40.50.300">
    <property type="entry name" value="P-loop containing nucleotide triphosphate hydrolases"/>
    <property type="match status" value="1"/>
</dbReference>
<dbReference type="Pfam" id="PF13469">
    <property type="entry name" value="Sulfotransfer_3"/>
    <property type="match status" value="1"/>
</dbReference>
<feature type="repeat" description="TPR" evidence="2">
    <location>
        <begin position="161"/>
        <end position="194"/>
    </location>
</feature>
<evidence type="ECO:0000313" key="3">
    <source>
        <dbReference type="EMBL" id="CTQ48642.1"/>
    </source>
</evidence>
<keyword evidence="3" id="KW-0449">Lipoprotein</keyword>
<dbReference type="Proteomes" id="UP000049222">
    <property type="component" value="Unassembled WGS sequence"/>
</dbReference>
<protein>
    <submittedName>
        <fullName evidence="3">Putative PEP-CTERM system TPR-repeat lipoprotein</fullName>
    </submittedName>
</protein>